<accession>A0ABQ3Y0S4</accession>
<evidence type="ECO:0000256" key="2">
    <source>
        <dbReference type="PROSITE-ProRule" id="PRU00252"/>
    </source>
</evidence>
<evidence type="ECO:0000313" key="4">
    <source>
        <dbReference type="EMBL" id="GID73585.1"/>
    </source>
</evidence>
<dbReference type="PROSITE" id="PS50935">
    <property type="entry name" value="SSB"/>
    <property type="match status" value="1"/>
</dbReference>
<dbReference type="InterPro" id="IPR000424">
    <property type="entry name" value="Primosome_PriB/ssb"/>
</dbReference>
<feature type="region of interest" description="Disordered" evidence="3">
    <location>
        <begin position="206"/>
        <end position="279"/>
    </location>
</feature>
<gene>
    <name evidence="4" type="ORF">Ade02nite_22260</name>
</gene>
<evidence type="ECO:0000256" key="1">
    <source>
        <dbReference type="ARBA" id="ARBA00023125"/>
    </source>
</evidence>
<proteinExistence type="predicted"/>
<comment type="caution">
    <text evidence="4">The sequence shown here is derived from an EMBL/GenBank/DDBJ whole genome shotgun (WGS) entry which is preliminary data.</text>
</comment>
<sequence>MFDTNLVVVGNVLVAPEWRRVPSSGNLVASFRMASTARRYDRETNTWVDGRSLRIRVSAWRRLAEGVASSIAVGDPVIVYGRVFTRDWQDDQGNKRISWEMEAEAIGHDLARGRARFFRQKALPGAAAIEEAEAELGAEPSITLTPEEAPIGYGEGLPDNPAFLEPPVFAEPPAFAELAPAQLPPAELAPAELAPAELRPAEVPPAQLSPVGAAEPPPVEAEAGAAGRSTAELSAVPEPAAEGADDEITLEVERIEAAPPATTARRGRRASAKRAPIAA</sequence>
<dbReference type="CDD" id="cd04496">
    <property type="entry name" value="SSB_OBF"/>
    <property type="match status" value="1"/>
</dbReference>
<dbReference type="InterPro" id="IPR012340">
    <property type="entry name" value="NA-bd_OB-fold"/>
</dbReference>
<protein>
    <recommendedName>
        <fullName evidence="6">Single-stranded DNA-binding protein</fullName>
    </recommendedName>
</protein>
<dbReference type="SUPFAM" id="SSF50249">
    <property type="entry name" value="Nucleic acid-binding proteins"/>
    <property type="match status" value="1"/>
</dbReference>
<feature type="region of interest" description="Disordered" evidence="3">
    <location>
        <begin position="137"/>
        <end position="166"/>
    </location>
</feature>
<dbReference type="Pfam" id="PF00436">
    <property type="entry name" value="SSB"/>
    <property type="match status" value="1"/>
</dbReference>
<evidence type="ECO:0008006" key="6">
    <source>
        <dbReference type="Google" id="ProtNLM"/>
    </source>
</evidence>
<name>A0ABQ3Y0S4_9ACTN</name>
<dbReference type="Proteomes" id="UP000609879">
    <property type="component" value="Unassembled WGS sequence"/>
</dbReference>
<evidence type="ECO:0000256" key="3">
    <source>
        <dbReference type="SAM" id="MobiDB-lite"/>
    </source>
</evidence>
<organism evidence="4 5">
    <name type="scientific">Paractinoplanes deccanensis</name>
    <dbReference type="NCBI Taxonomy" id="113561"/>
    <lineage>
        <taxon>Bacteria</taxon>
        <taxon>Bacillati</taxon>
        <taxon>Actinomycetota</taxon>
        <taxon>Actinomycetes</taxon>
        <taxon>Micromonosporales</taxon>
        <taxon>Micromonosporaceae</taxon>
        <taxon>Paractinoplanes</taxon>
    </lineage>
</organism>
<evidence type="ECO:0000313" key="5">
    <source>
        <dbReference type="Proteomes" id="UP000609879"/>
    </source>
</evidence>
<dbReference type="RefSeq" id="WP_203761506.1">
    <property type="nucleotide sequence ID" value="NZ_BAAABO010000027.1"/>
</dbReference>
<keyword evidence="5" id="KW-1185">Reference proteome</keyword>
<dbReference type="Gene3D" id="2.40.50.140">
    <property type="entry name" value="Nucleic acid-binding proteins"/>
    <property type="match status" value="1"/>
</dbReference>
<reference evidence="4 5" key="1">
    <citation type="submission" date="2021-01" db="EMBL/GenBank/DDBJ databases">
        <title>Whole genome shotgun sequence of Actinoplanes deccanensis NBRC 13994.</title>
        <authorList>
            <person name="Komaki H."/>
            <person name="Tamura T."/>
        </authorList>
    </citation>
    <scope>NUCLEOTIDE SEQUENCE [LARGE SCALE GENOMIC DNA]</scope>
    <source>
        <strain evidence="4 5">NBRC 13994</strain>
    </source>
</reference>
<dbReference type="EMBL" id="BOMI01000037">
    <property type="protein sequence ID" value="GID73585.1"/>
    <property type="molecule type" value="Genomic_DNA"/>
</dbReference>
<feature type="compositionally biased region" description="Low complexity" evidence="3">
    <location>
        <begin position="206"/>
        <end position="227"/>
    </location>
</feature>
<keyword evidence="1 2" id="KW-0238">DNA-binding</keyword>